<dbReference type="EMBL" id="BMAU01021359">
    <property type="protein sequence ID" value="GFY22297.1"/>
    <property type="molecule type" value="Genomic_DNA"/>
</dbReference>
<dbReference type="Proteomes" id="UP000887159">
    <property type="component" value="Unassembled WGS sequence"/>
</dbReference>
<protein>
    <submittedName>
        <fullName evidence="2">Transposable element Tcb2 transposase</fullName>
    </submittedName>
</protein>
<name>A0A8X6VTQ4_TRICX</name>
<evidence type="ECO:0000313" key="2">
    <source>
        <dbReference type="EMBL" id="GFY22297.1"/>
    </source>
</evidence>
<proteinExistence type="predicted"/>
<gene>
    <name evidence="2" type="ORF">TNCV_3299381</name>
</gene>
<sequence length="170" mass="19407">MEPTCQQGTVQADGDSVMVWSVCSGRDMGPLIRLNTTLIGDRYVSILSGQLHQFTCPLCISTDFIRIHQDNVAHHTSGIATEWLQEYSSEFRQFHWPPKSPDMNIIGHIWNVLQSAVQKRSPPFLCPTDLWRALQDLWCQLPPKLFQTLIESMLHRVAARLCARGCPTRY</sequence>
<reference evidence="2" key="1">
    <citation type="submission" date="2020-08" db="EMBL/GenBank/DDBJ databases">
        <title>Multicomponent nature underlies the extraordinary mechanical properties of spider dragline silk.</title>
        <authorList>
            <person name="Kono N."/>
            <person name="Nakamura H."/>
            <person name="Mori M."/>
            <person name="Yoshida Y."/>
            <person name="Ohtoshi R."/>
            <person name="Malay A.D."/>
            <person name="Moran D.A.P."/>
            <person name="Tomita M."/>
            <person name="Numata K."/>
            <person name="Arakawa K."/>
        </authorList>
    </citation>
    <scope>NUCLEOTIDE SEQUENCE</scope>
</reference>
<accession>A0A8X6VTQ4</accession>
<dbReference type="InterPro" id="IPR038717">
    <property type="entry name" value="Tc1-like_DDE_dom"/>
</dbReference>
<evidence type="ECO:0000313" key="3">
    <source>
        <dbReference type="Proteomes" id="UP000887159"/>
    </source>
</evidence>
<dbReference type="Pfam" id="PF13358">
    <property type="entry name" value="DDE_3"/>
    <property type="match status" value="1"/>
</dbReference>
<keyword evidence="3" id="KW-1185">Reference proteome</keyword>
<dbReference type="GO" id="GO:0003676">
    <property type="term" value="F:nucleic acid binding"/>
    <property type="evidence" value="ECO:0007669"/>
    <property type="project" value="InterPro"/>
</dbReference>
<dbReference type="InterPro" id="IPR036397">
    <property type="entry name" value="RNaseH_sf"/>
</dbReference>
<dbReference type="Gene3D" id="3.30.420.10">
    <property type="entry name" value="Ribonuclease H-like superfamily/Ribonuclease H"/>
    <property type="match status" value="1"/>
</dbReference>
<comment type="caution">
    <text evidence="2">The sequence shown here is derived from an EMBL/GenBank/DDBJ whole genome shotgun (WGS) entry which is preliminary data.</text>
</comment>
<organism evidence="2 3">
    <name type="scientific">Trichonephila clavipes</name>
    <name type="common">Golden silk orbweaver</name>
    <name type="synonym">Nephila clavipes</name>
    <dbReference type="NCBI Taxonomy" id="2585209"/>
    <lineage>
        <taxon>Eukaryota</taxon>
        <taxon>Metazoa</taxon>
        <taxon>Ecdysozoa</taxon>
        <taxon>Arthropoda</taxon>
        <taxon>Chelicerata</taxon>
        <taxon>Arachnida</taxon>
        <taxon>Araneae</taxon>
        <taxon>Araneomorphae</taxon>
        <taxon>Entelegynae</taxon>
        <taxon>Araneoidea</taxon>
        <taxon>Nephilidae</taxon>
        <taxon>Trichonephila</taxon>
    </lineage>
</organism>
<feature type="domain" description="Tc1-like transposase DDE" evidence="1">
    <location>
        <begin position="70"/>
        <end position="121"/>
    </location>
</feature>
<evidence type="ECO:0000259" key="1">
    <source>
        <dbReference type="Pfam" id="PF13358"/>
    </source>
</evidence>
<dbReference type="AlphaFoldDB" id="A0A8X6VTQ4"/>